<name>A0A0E0EGK9_9ORYZ</name>
<reference evidence="2" key="1">
    <citation type="submission" date="2015-04" db="UniProtKB">
        <authorList>
            <consortium name="EnsemblPlants"/>
        </authorList>
    </citation>
    <scope>IDENTIFICATION</scope>
</reference>
<dbReference type="EnsemblPlants" id="OMERI08G00050.1">
    <property type="protein sequence ID" value="OMERI08G00050.1"/>
    <property type="gene ID" value="OMERI08G00050"/>
</dbReference>
<organism evidence="2">
    <name type="scientific">Oryza meridionalis</name>
    <dbReference type="NCBI Taxonomy" id="40149"/>
    <lineage>
        <taxon>Eukaryota</taxon>
        <taxon>Viridiplantae</taxon>
        <taxon>Streptophyta</taxon>
        <taxon>Embryophyta</taxon>
        <taxon>Tracheophyta</taxon>
        <taxon>Spermatophyta</taxon>
        <taxon>Magnoliopsida</taxon>
        <taxon>Liliopsida</taxon>
        <taxon>Poales</taxon>
        <taxon>Poaceae</taxon>
        <taxon>BOP clade</taxon>
        <taxon>Oryzoideae</taxon>
        <taxon>Oryzeae</taxon>
        <taxon>Oryzinae</taxon>
        <taxon>Oryza</taxon>
    </lineage>
</organism>
<dbReference type="HOGENOM" id="CLU_2076847_0_0_1"/>
<keyword evidence="3" id="KW-1185">Reference proteome</keyword>
<evidence type="ECO:0000313" key="3">
    <source>
        <dbReference type="Proteomes" id="UP000008021"/>
    </source>
</evidence>
<dbReference type="AlphaFoldDB" id="A0A0E0EGK9"/>
<accession>A0A0E0EGK9</accession>
<reference evidence="2" key="2">
    <citation type="submission" date="2018-05" db="EMBL/GenBank/DDBJ databases">
        <title>OmerRS3 (Oryza meridionalis Reference Sequence Version 3).</title>
        <authorList>
            <person name="Zhang J."/>
            <person name="Kudrna D."/>
            <person name="Lee S."/>
            <person name="Talag J."/>
            <person name="Welchert J."/>
            <person name="Wing R.A."/>
        </authorList>
    </citation>
    <scope>NUCLEOTIDE SEQUENCE [LARGE SCALE GENOMIC DNA]</scope>
    <source>
        <strain evidence="2">cv. OR44</strain>
    </source>
</reference>
<feature type="region of interest" description="Disordered" evidence="1">
    <location>
        <begin position="16"/>
        <end position="78"/>
    </location>
</feature>
<dbReference type="Proteomes" id="UP000008021">
    <property type="component" value="Chromosome 8"/>
</dbReference>
<evidence type="ECO:0000256" key="1">
    <source>
        <dbReference type="SAM" id="MobiDB-lite"/>
    </source>
</evidence>
<dbReference type="Gramene" id="OMERI08G00050.1">
    <property type="protein sequence ID" value="OMERI08G00050.1"/>
    <property type="gene ID" value="OMERI08G00050"/>
</dbReference>
<sequence length="118" mass="12482">MAAAVAVKMAHPSTVQIKEEPAEAPACASMDATRLSSNPAGKRAGVGQDGFVRPDGMAVPAASKMAPPSKVQVKEETVDSDMRTGWARYGQLFLRTKLPLANGDYSVNQLLILTIDVL</sequence>
<evidence type="ECO:0000313" key="2">
    <source>
        <dbReference type="EnsemblPlants" id="OMERI08G00050.1"/>
    </source>
</evidence>
<protein>
    <submittedName>
        <fullName evidence="2">Uncharacterized protein</fullName>
    </submittedName>
</protein>
<proteinExistence type="predicted"/>